<evidence type="ECO:0000313" key="4">
    <source>
        <dbReference type="EMBL" id="JAV73467.1"/>
    </source>
</evidence>
<reference evidence="4" key="1">
    <citation type="journal article" date="2016" name="Sci. Rep.">
        <title>Molecular characterization of firefly nuptial gifts: a multi-omics approach sheds light on postcopulatory sexual selection.</title>
        <authorList>
            <person name="Al-Wathiqui N."/>
            <person name="Fallon T.R."/>
            <person name="South A."/>
            <person name="Weng J.K."/>
            <person name="Lewis S.M."/>
        </authorList>
    </citation>
    <scope>NUCLEOTIDE SEQUENCE</scope>
</reference>
<evidence type="ECO:0000259" key="3">
    <source>
        <dbReference type="PROSITE" id="PS50237"/>
    </source>
</evidence>
<dbReference type="GeneID" id="116177159"/>
<dbReference type="Gene3D" id="3.90.1750.10">
    <property type="entry name" value="Hect, E3 ligase catalytic domains"/>
    <property type="match status" value="1"/>
</dbReference>
<sequence length="714" mass="80854">MLCVLASARALRLRPHPHKNWRYNLKKMDELQNLDLEQFLRTRGVSEEIISKFKSENIDIVAVQVMHEDEFKELIPKSGDRAALKEFSRRKLAPRKQSLIEKLKDKIAKANNTNLAQTPTLKHKRKATRVVQVGWMNFNEQNKKFQQVRLNKGGGTRSISVDRDCQVKMILEKAIEIFFPNGISPSGPVNSFEFKLLDFKQHEIDHNMRIQDMFEVTGLSKLRFYLASTSSKIWCSSTNNNIPSSSLPITVESDDDVAVSSPTHASNTEFLAPNAEDEWIMFSDRLSPDLPLENTQSSTVLQSHCSLPDTNELTVLVNSILDSCDKNSTSTADNEVANRNKFMEVDYEDPTDIEELLMKINKLINSSVINKVNVCREQVFQGFVRSVRRPRFSEFNKFSVKFADVEGIAEGAIDEGGPTREMFRIALQEVQNSSMFTGRTQKHLCLSDKHLNKNEYFEVGRLISLSLVHGGPGPRFFCDTLFGLIANIKVQPTLEDVIPEIQVELAQLKDATELSVMQDVVLSSNVFSIAGFKFVKKAEDKLDIINGTLKFYAVNVIHEALGQLLNGLKTCNILEHIRQYPNLFKDIMCSKPSLTAERLENLLLPEWSEAGSNRRHIENRVITYFRDYIIDCEDSELISLNEILAFATGLDSIPPLGFQISPKIIFLHDEPACKFPKANTCSIELKLPVCHNNYDDFKLDMDFGIGNAVGFGFA</sequence>
<dbReference type="RefSeq" id="XP_031357861.1">
    <property type="nucleotide sequence ID" value="XM_031502001.1"/>
</dbReference>
<feature type="domain" description="HECT" evidence="3">
    <location>
        <begin position="643"/>
        <end position="714"/>
    </location>
</feature>
<proteinExistence type="predicted"/>
<dbReference type="EMBL" id="GEZM01054722">
    <property type="protein sequence ID" value="JAV73467.1"/>
    <property type="molecule type" value="Transcribed_RNA"/>
</dbReference>
<dbReference type="RefSeq" id="XP_031351902.1">
    <property type="nucleotide sequence ID" value="XM_031496042.1"/>
</dbReference>
<feature type="active site" description="Glycyl thioester intermediate" evidence="2">
    <location>
        <position position="681"/>
    </location>
</feature>
<dbReference type="KEGG" id="ppyr:116177159"/>
<dbReference type="GeneID" id="116181624"/>
<dbReference type="PROSITE" id="PS50237">
    <property type="entry name" value="HECT"/>
    <property type="match status" value="1"/>
</dbReference>
<protein>
    <recommendedName>
        <fullName evidence="3">HECT domain-containing protein</fullName>
    </recommendedName>
</protein>
<dbReference type="SUPFAM" id="SSF56204">
    <property type="entry name" value="Hect, E3 ligase catalytic domain"/>
    <property type="match status" value="1"/>
</dbReference>
<accession>A0A1Y1LR18</accession>
<organism evidence="4">
    <name type="scientific">Photinus pyralis</name>
    <name type="common">Common eastern firefly</name>
    <name type="synonym">Lampyris pyralis</name>
    <dbReference type="NCBI Taxonomy" id="7054"/>
    <lineage>
        <taxon>Eukaryota</taxon>
        <taxon>Metazoa</taxon>
        <taxon>Ecdysozoa</taxon>
        <taxon>Arthropoda</taxon>
        <taxon>Hexapoda</taxon>
        <taxon>Insecta</taxon>
        <taxon>Pterygota</taxon>
        <taxon>Neoptera</taxon>
        <taxon>Endopterygota</taxon>
        <taxon>Coleoptera</taxon>
        <taxon>Polyphaga</taxon>
        <taxon>Elateriformia</taxon>
        <taxon>Elateroidea</taxon>
        <taxon>Lampyridae</taxon>
        <taxon>Lampyrinae</taxon>
        <taxon>Photinus</taxon>
    </lineage>
</organism>
<dbReference type="KEGG" id="ppyr:116181624"/>
<dbReference type="OrthoDB" id="6776505at2759"/>
<dbReference type="SMART" id="SM00119">
    <property type="entry name" value="HECTc"/>
    <property type="match status" value="1"/>
</dbReference>
<dbReference type="InterPro" id="IPR000569">
    <property type="entry name" value="HECT_dom"/>
</dbReference>
<name>A0A1Y1LR18_PHOPY</name>
<dbReference type="AlphaFoldDB" id="A0A1Y1LR18"/>
<evidence type="ECO:0000256" key="2">
    <source>
        <dbReference type="PROSITE-ProRule" id="PRU00104"/>
    </source>
</evidence>
<dbReference type="Gene3D" id="3.30.2410.10">
    <property type="entry name" value="Hect, E3 ligase catalytic domain"/>
    <property type="match status" value="1"/>
</dbReference>
<dbReference type="GO" id="GO:0009966">
    <property type="term" value="P:regulation of signal transduction"/>
    <property type="evidence" value="ECO:0007669"/>
    <property type="project" value="UniProtKB-ARBA"/>
</dbReference>
<keyword evidence="1 2" id="KW-0833">Ubl conjugation pathway</keyword>
<dbReference type="GO" id="GO:0004842">
    <property type="term" value="F:ubiquitin-protein transferase activity"/>
    <property type="evidence" value="ECO:0007669"/>
    <property type="project" value="InterPro"/>
</dbReference>
<dbReference type="InterPro" id="IPR035983">
    <property type="entry name" value="Hect_E3_ubiquitin_ligase"/>
</dbReference>
<evidence type="ECO:0000256" key="1">
    <source>
        <dbReference type="ARBA" id="ARBA00022786"/>
    </source>
</evidence>
<dbReference type="Pfam" id="PF00632">
    <property type="entry name" value="HECT"/>
    <property type="match status" value="1"/>
</dbReference>